<organism evidence="18 19">
    <name type="scientific">Varibaculum cambriense</name>
    <dbReference type="NCBI Taxonomy" id="184870"/>
    <lineage>
        <taxon>Bacteria</taxon>
        <taxon>Bacillati</taxon>
        <taxon>Actinomycetota</taxon>
        <taxon>Actinomycetes</taxon>
        <taxon>Actinomycetales</taxon>
        <taxon>Actinomycetaceae</taxon>
        <taxon>Varibaculum</taxon>
    </lineage>
</organism>
<dbReference type="InterPro" id="IPR035966">
    <property type="entry name" value="PKF_sf"/>
</dbReference>
<dbReference type="RefSeq" id="WP_051132074.1">
    <property type="nucleotide sequence ID" value="NZ_ATUF01000002.1"/>
</dbReference>
<dbReference type="PANTHER" id="PTHR13697:SF4">
    <property type="entry name" value="ATP-DEPENDENT 6-PHOSPHOFRUCTOKINASE"/>
    <property type="match status" value="1"/>
</dbReference>
<comment type="subcellular location">
    <subcellularLocation>
        <location evidence="3">Cytoplasm</location>
    </subcellularLocation>
</comment>
<evidence type="ECO:0000256" key="9">
    <source>
        <dbReference type="ARBA" id="ARBA00022723"/>
    </source>
</evidence>
<comment type="caution">
    <text evidence="18">The sequence shown here is derived from an EMBL/GenBank/DDBJ whole genome shotgun (WGS) entry which is preliminary data.</text>
</comment>
<dbReference type="PROSITE" id="PS00433">
    <property type="entry name" value="PHOSPHOFRUCTOKINASE"/>
    <property type="match status" value="1"/>
</dbReference>
<evidence type="ECO:0000256" key="14">
    <source>
        <dbReference type="ARBA" id="ARBA00023152"/>
    </source>
</evidence>
<feature type="domain" description="Phosphofructokinase" evidence="17">
    <location>
        <begin position="398"/>
        <end position="681"/>
    </location>
</feature>
<evidence type="ECO:0000259" key="17">
    <source>
        <dbReference type="Pfam" id="PF00365"/>
    </source>
</evidence>
<sequence>MMGQPTQPEPKRLGVLTSGGDAQGMNAAVRAVVRTAIKMGAQPYAILEGWQGAVTGGDMIKPMGWSDVSSVLNKGGTVIGTARCQEFRERSGLRKAAKNLVLKGIDRLISIGGDGSLAGTNEFQEEWPSLLEELVQLGELTPEQVAGHEKLRVAGLVGSIDNDLVGFDMTIGTDSALQRILAALDELSSTAASHRRTFVVEVMGRHCGYLPLMSAVARGCDYVFIPEAPPEDGWQKTLAKKLEAGRQAGRRESIVLVAEGAIDQDGNPITANDVCDALEQETGQRPHLTILGHVQRGGTPSAYDRWMPTALGYAAVYEVLHQDQSSEPVIIGARNNRVARLPLMKAVNDTRAVAKFTKAQEYEKAVQARGRSFSEMLALNEVMSTPPQQDVLPEGARRVAIMHVGGLAPGMNTAARAAVRQGIDRGFEMLGIYGSFEGLMSGKVKQLAWEDVEGWGFDGGAELGTLRPIPRVEEYYAIGRALEEQRIDALIVIGGYNAYLSINQMRQETSRYPAFNIPMICIPASIDNNLPGSELSIGADSALNNAVWALDRIRESAAASRRCFVADAMGRHCGYLSLMSGIAAGAELVYLDENPYDLQDLASDVKMMRDSFREGRRLCLVLHNEEAGGRYDREFIASVFAQESQGMFDVRHSALGHLQQGGEPSPFDRILATRLVRAAIQELSEQFAQNRSEPLAVGLSAQGIETFPLLQMQQKVDPQVRRPLNQWWLPLVDIISVVSRDEWDIEVRPLPITDL</sequence>
<evidence type="ECO:0000313" key="18">
    <source>
        <dbReference type="EMBL" id="PMB90515.1"/>
    </source>
</evidence>
<protein>
    <recommendedName>
        <fullName evidence="5">6-phosphofructokinase</fullName>
        <ecNumber evidence="5">2.7.1.11</ecNumber>
    </recommendedName>
</protein>
<evidence type="ECO:0000256" key="11">
    <source>
        <dbReference type="ARBA" id="ARBA00022777"/>
    </source>
</evidence>
<dbReference type="InterPro" id="IPR015912">
    <property type="entry name" value="Phosphofructokinase_CS"/>
</dbReference>
<comment type="pathway">
    <text evidence="4">Carbohydrate degradation; glycolysis; D-glyceraldehyde 3-phosphate and glycerone phosphate from D-glucose: step 3/4.</text>
</comment>
<keyword evidence="6" id="KW-0963">Cytoplasm</keyword>
<dbReference type="InterPro" id="IPR009161">
    <property type="entry name" value="6-Pfructokinase_euk"/>
</dbReference>
<evidence type="ECO:0000256" key="3">
    <source>
        <dbReference type="ARBA" id="ARBA00004496"/>
    </source>
</evidence>
<keyword evidence="13" id="KW-0460">Magnesium</keyword>
<evidence type="ECO:0000256" key="16">
    <source>
        <dbReference type="ARBA" id="ARBA00048070"/>
    </source>
</evidence>
<evidence type="ECO:0000256" key="10">
    <source>
        <dbReference type="ARBA" id="ARBA00022741"/>
    </source>
</evidence>
<dbReference type="Gene3D" id="3.40.50.450">
    <property type="match status" value="2"/>
</dbReference>
<dbReference type="PRINTS" id="PR00476">
    <property type="entry name" value="PHFRCTKINASE"/>
</dbReference>
<evidence type="ECO:0000256" key="5">
    <source>
        <dbReference type="ARBA" id="ARBA00012055"/>
    </source>
</evidence>
<keyword evidence="11" id="KW-0418">Kinase</keyword>
<keyword evidence="10" id="KW-0547">Nucleotide-binding</keyword>
<comment type="similarity">
    <text evidence="15">Belongs to the phosphofructokinase type A (PFKA) family.</text>
</comment>
<evidence type="ECO:0000256" key="15">
    <source>
        <dbReference type="ARBA" id="ARBA00038478"/>
    </source>
</evidence>
<dbReference type="InterPro" id="IPR000023">
    <property type="entry name" value="Phosphofructokinase_dom"/>
</dbReference>
<reference evidence="18 19" key="1">
    <citation type="submission" date="2017-09" db="EMBL/GenBank/DDBJ databases">
        <title>Bacterial strain isolated from the female urinary microbiota.</title>
        <authorList>
            <person name="Thomas-White K."/>
            <person name="Kumar N."/>
            <person name="Forster S."/>
            <person name="Putonti C."/>
            <person name="Lawley T."/>
            <person name="Wolfe A.J."/>
        </authorList>
    </citation>
    <scope>NUCLEOTIDE SEQUENCE [LARGE SCALE GENOMIC DNA]</scope>
    <source>
        <strain evidence="18 19">UMB0744</strain>
    </source>
</reference>
<evidence type="ECO:0000256" key="13">
    <source>
        <dbReference type="ARBA" id="ARBA00022842"/>
    </source>
</evidence>
<evidence type="ECO:0000256" key="1">
    <source>
        <dbReference type="ARBA" id="ARBA00001946"/>
    </source>
</evidence>
<evidence type="ECO:0000256" key="8">
    <source>
        <dbReference type="ARBA" id="ARBA00022679"/>
    </source>
</evidence>
<keyword evidence="14" id="KW-0324">Glycolysis</keyword>
<keyword evidence="8" id="KW-0808">Transferase</keyword>
<evidence type="ECO:0000256" key="12">
    <source>
        <dbReference type="ARBA" id="ARBA00022840"/>
    </source>
</evidence>
<keyword evidence="9" id="KW-0479">Metal-binding</keyword>
<comment type="function">
    <text evidence="2">Catalyzes the phosphorylation of D-fructose 6-phosphate to fructose 1,6-bisphosphate by ATP, the first committing step of glycolysis.</text>
</comment>
<feature type="domain" description="Phosphofructokinase" evidence="17">
    <location>
        <begin position="12"/>
        <end position="316"/>
    </location>
</feature>
<dbReference type="EC" id="2.7.1.11" evidence="5"/>
<dbReference type="Pfam" id="PF00365">
    <property type="entry name" value="PFK"/>
    <property type="match status" value="2"/>
</dbReference>
<keyword evidence="12" id="KW-0067">ATP-binding</keyword>
<dbReference type="Proteomes" id="UP000243201">
    <property type="component" value="Unassembled WGS sequence"/>
</dbReference>
<accession>A0ABX4UU59</accession>
<dbReference type="SUPFAM" id="SSF53784">
    <property type="entry name" value="Phosphofructokinase"/>
    <property type="match status" value="2"/>
</dbReference>
<dbReference type="NCBIfam" id="TIGR02478">
    <property type="entry name" value="6PF1K_euk"/>
    <property type="match status" value="1"/>
</dbReference>
<keyword evidence="19" id="KW-1185">Reference proteome</keyword>
<dbReference type="Gene3D" id="3.40.50.460">
    <property type="entry name" value="Phosphofructokinase domain"/>
    <property type="match status" value="2"/>
</dbReference>
<dbReference type="InterPro" id="IPR022953">
    <property type="entry name" value="ATP_PFK"/>
</dbReference>
<evidence type="ECO:0000256" key="6">
    <source>
        <dbReference type="ARBA" id="ARBA00022490"/>
    </source>
</evidence>
<evidence type="ECO:0000256" key="7">
    <source>
        <dbReference type="ARBA" id="ARBA00022533"/>
    </source>
</evidence>
<evidence type="ECO:0000313" key="19">
    <source>
        <dbReference type="Proteomes" id="UP000243201"/>
    </source>
</evidence>
<dbReference type="PANTHER" id="PTHR13697">
    <property type="entry name" value="PHOSPHOFRUCTOKINASE"/>
    <property type="match status" value="1"/>
</dbReference>
<proteinExistence type="inferred from homology"/>
<dbReference type="EMBL" id="PNGC01000001">
    <property type="protein sequence ID" value="PMB90515.1"/>
    <property type="molecule type" value="Genomic_DNA"/>
</dbReference>
<comment type="catalytic activity">
    <reaction evidence="16">
        <text>beta-D-fructose 6-phosphate + ATP = beta-D-fructose 1,6-bisphosphate + ADP + H(+)</text>
        <dbReference type="Rhea" id="RHEA:16109"/>
        <dbReference type="ChEBI" id="CHEBI:15378"/>
        <dbReference type="ChEBI" id="CHEBI:30616"/>
        <dbReference type="ChEBI" id="CHEBI:32966"/>
        <dbReference type="ChEBI" id="CHEBI:57634"/>
        <dbReference type="ChEBI" id="CHEBI:456216"/>
        <dbReference type="EC" id="2.7.1.11"/>
    </reaction>
</comment>
<comment type="cofactor">
    <cofactor evidence="1">
        <name>Mg(2+)</name>
        <dbReference type="ChEBI" id="CHEBI:18420"/>
    </cofactor>
</comment>
<gene>
    <name evidence="18" type="ORF">CJ240_01920</name>
</gene>
<name>A0ABX4UU59_9ACTO</name>
<keyword evidence="7" id="KW-0021">Allosteric enzyme</keyword>
<evidence type="ECO:0000256" key="2">
    <source>
        <dbReference type="ARBA" id="ARBA00002659"/>
    </source>
</evidence>
<evidence type="ECO:0000256" key="4">
    <source>
        <dbReference type="ARBA" id="ARBA00004679"/>
    </source>
</evidence>